<proteinExistence type="predicted"/>
<dbReference type="Pfam" id="PF00226">
    <property type="entry name" value="DnaJ"/>
    <property type="match status" value="1"/>
</dbReference>
<dbReference type="Gene3D" id="1.10.287.110">
    <property type="entry name" value="DnaJ domain"/>
    <property type="match status" value="1"/>
</dbReference>
<comment type="caution">
    <text evidence="3">The sequence shown here is derived from an EMBL/GenBank/DDBJ whole genome shotgun (WGS) entry which is preliminary data.</text>
</comment>
<dbReference type="SMART" id="SM00271">
    <property type="entry name" value="DnaJ"/>
    <property type="match status" value="1"/>
</dbReference>
<keyword evidence="4" id="KW-1185">Reference proteome</keyword>
<dbReference type="InterPro" id="IPR036869">
    <property type="entry name" value="J_dom_sf"/>
</dbReference>
<gene>
    <name evidence="3" type="ORF">Q9L58_008727</name>
</gene>
<organism evidence="3 4">
    <name type="scientific">Discina gigas</name>
    <dbReference type="NCBI Taxonomy" id="1032678"/>
    <lineage>
        <taxon>Eukaryota</taxon>
        <taxon>Fungi</taxon>
        <taxon>Dikarya</taxon>
        <taxon>Ascomycota</taxon>
        <taxon>Pezizomycotina</taxon>
        <taxon>Pezizomycetes</taxon>
        <taxon>Pezizales</taxon>
        <taxon>Discinaceae</taxon>
        <taxon>Discina</taxon>
    </lineage>
</organism>
<sequence>MEPEPRYEHHGRRGLSRKAWLINEILTEPDLYNVLGAPRTATESELRRHYLDRSKIVHPDKLPSHPDSTSAFQRLSHAYEILKKPSLRAHYDRESTRPSRHGGTKKDHFPGGHPFISGEQTFRGAVVSILNEFLSGDFALVRKLLEALRGQYPGLINEEVIVAIERAFGRIRELILTTRTYALLIDIELGRIQRVQNKLLALSYFDVLGRMRLTMQLVRVTLAVPVRVDRALQRKVEREWSAKHAGWNVVGVGMKEMKGREMETRKGLLNERVSRVLAFIAGDKMEDEEEDRDWTGRFWGEPARAA</sequence>
<dbReference type="PANTHER" id="PTHR44825">
    <property type="match status" value="1"/>
</dbReference>
<dbReference type="EMBL" id="JBBBZM010000171">
    <property type="protein sequence ID" value="KAL0632404.1"/>
    <property type="molecule type" value="Genomic_DNA"/>
</dbReference>
<evidence type="ECO:0000313" key="3">
    <source>
        <dbReference type="EMBL" id="KAL0632404.1"/>
    </source>
</evidence>
<name>A0ABR3G8Y0_9PEZI</name>
<dbReference type="InterPro" id="IPR001623">
    <property type="entry name" value="DnaJ_domain"/>
</dbReference>
<evidence type="ECO:0000259" key="2">
    <source>
        <dbReference type="PROSITE" id="PS50076"/>
    </source>
</evidence>
<dbReference type="PROSITE" id="PS50076">
    <property type="entry name" value="DNAJ_2"/>
    <property type="match status" value="1"/>
</dbReference>
<dbReference type="Proteomes" id="UP001447188">
    <property type="component" value="Unassembled WGS sequence"/>
</dbReference>
<dbReference type="PRINTS" id="PR00625">
    <property type="entry name" value="JDOMAIN"/>
</dbReference>
<dbReference type="SUPFAM" id="SSF46565">
    <property type="entry name" value="Chaperone J-domain"/>
    <property type="match status" value="1"/>
</dbReference>
<dbReference type="InterPro" id="IPR052763">
    <property type="entry name" value="DnaJ_C4"/>
</dbReference>
<evidence type="ECO:0000256" key="1">
    <source>
        <dbReference type="SAM" id="MobiDB-lite"/>
    </source>
</evidence>
<feature type="domain" description="J" evidence="2">
    <location>
        <begin position="30"/>
        <end position="95"/>
    </location>
</feature>
<protein>
    <recommendedName>
        <fullName evidence="2">J domain-containing protein</fullName>
    </recommendedName>
</protein>
<evidence type="ECO:0000313" key="4">
    <source>
        <dbReference type="Proteomes" id="UP001447188"/>
    </source>
</evidence>
<dbReference type="PANTHER" id="PTHR44825:SF1">
    <property type="entry name" value="DNAJ HOMOLOG SUBFAMILY C MEMBER 4"/>
    <property type="match status" value="1"/>
</dbReference>
<dbReference type="CDD" id="cd06257">
    <property type="entry name" value="DnaJ"/>
    <property type="match status" value="1"/>
</dbReference>
<accession>A0ABR3G8Y0</accession>
<reference evidence="3 4" key="1">
    <citation type="submission" date="2024-02" db="EMBL/GenBank/DDBJ databases">
        <title>Discinaceae phylogenomics.</title>
        <authorList>
            <person name="Dirks A.C."/>
            <person name="James T.Y."/>
        </authorList>
    </citation>
    <scope>NUCLEOTIDE SEQUENCE [LARGE SCALE GENOMIC DNA]</scope>
    <source>
        <strain evidence="3 4">ACD0624</strain>
    </source>
</reference>
<feature type="region of interest" description="Disordered" evidence="1">
    <location>
        <begin position="90"/>
        <end position="110"/>
    </location>
</feature>